<evidence type="ECO:0000313" key="17">
    <source>
        <dbReference type="Proteomes" id="UP000239863"/>
    </source>
</evidence>
<evidence type="ECO:0000256" key="8">
    <source>
        <dbReference type="ARBA" id="ARBA00022598"/>
    </source>
</evidence>
<comment type="pathway">
    <text evidence="2">Cell wall biogenesis; peptidoglycan biosynthesis.</text>
</comment>
<proteinExistence type="inferred from homology"/>
<keyword evidence="10 14" id="KW-0067">ATP-binding</keyword>
<evidence type="ECO:0000256" key="5">
    <source>
        <dbReference type="ARBA" id="ARBA00012968"/>
    </source>
</evidence>
<dbReference type="SUPFAM" id="SSF56059">
    <property type="entry name" value="Glutathione synthetase ATP-binding domain-like"/>
    <property type="match status" value="1"/>
</dbReference>
<dbReference type="Gene3D" id="3.40.1190.10">
    <property type="entry name" value="Mur-like, catalytic domain"/>
    <property type="match status" value="1"/>
</dbReference>
<dbReference type="PANTHER" id="PTHR23135:SF18">
    <property type="entry name" value="CYANOPHYCIN SYNTHETASE"/>
    <property type="match status" value="1"/>
</dbReference>
<dbReference type="EC" id="6.3.2.30" evidence="5"/>
<comment type="function">
    <text evidence="1">Catalyzes the ATP-dependent polymerization of arginine and aspartate to multi-L-arginyl-poly-L-aspartic acid (cyanophycin; a water-insoluble reserve polymer).</text>
</comment>
<name>A0A2S6FZD7_9CLOT</name>
<dbReference type="InterPro" id="IPR036565">
    <property type="entry name" value="Mur-like_cat_sf"/>
</dbReference>
<evidence type="ECO:0000256" key="1">
    <source>
        <dbReference type="ARBA" id="ARBA00003184"/>
    </source>
</evidence>
<dbReference type="OrthoDB" id="9803907at2"/>
<evidence type="ECO:0000256" key="10">
    <source>
        <dbReference type="ARBA" id="ARBA00022840"/>
    </source>
</evidence>
<dbReference type="NCBIfam" id="NF010623">
    <property type="entry name" value="PRK14016.1"/>
    <property type="match status" value="1"/>
</dbReference>
<protein>
    <recommendedName>
        <fullName evidence="7">Cyanophycin synthetase</fullName>
        <ecNumber evidence="6">6.3.2.29</ecNumber>
        <ecNumber evidence="5">6.3.2.30</ecNumber>
    </recommendedName>
    <alternativeName>
        <fullName evidence="11">Cyanophycin synthase</fullName>
    </alternativeName>
</protein>
<dbReference type="GO" id="GO:0005524">
    <property type="term" value="F:ATP binding"/>
    <property type="evidence" value="ECO:0007669"/>
    <property type="project" value="UniProtKB-UniRule"/>
</dbReference>
<comment type="catalytic activity">
    <reaction evidence="13">
        <text>[L-4-(L-arginin-2-N-yl)aspartate](n) + L-aspartate + ATP = [L-4-(L-arginin-2-N-yl)aspartate](n)-L-aspartate + ADP + phosphate + H(+)</text>
        <dbReference type="Rhea" id="RHEA:13277"/>
        <dbReference type="Rhea" id="RHEA-COMP:13728"/>
        <dbReference type="Rhea" id="RHEA-COMP:13733"/>
        <dbReference type="ChEBI" id="CHEBI:15378"/>
        <dbReference type="ChEBI" id="CHEBI:29991"/>
        <dbReference type="ChEBI" id="CHEBI:30616"/>
        <dbReference type="ChEBI" id="CHEBI:43474"/>
        <dbReference type="ChEBI" id="CHEBI:137986"/>
        <dbReference type="ChEBI" id="CHEBI:137990"/>
        <dbReference type="ChEBI" id="CHEBI:456216"/>
        <dbReference type="EC" id="6.3.2.29"/>
    </reaction>
</comment>
<dbReference type="Gene3D" id="3.30.470.20">
    <property type="entry name" value="ATP-grasp fold, B domain"/>
    <property type="match status" value="2"/>
</dbReference>
<keyword evidence="9 14" id="KW-0547">Nucleotide-binding</keyword>
<dbReference type="SUPFAM" id="SSF53623">
    <property type="entry name" value="MurD-like peptide ligases, catalytic domain"/>
    <property type="match status" value="1"/>
</dbReference>
<comment type="subunit">
    <text evidence="4">Homodimer.</text>
</comment>
<evidence type="ECO:0000256" key="11">
    <source>
        <dbReference type="ARBA" id="ARBA00031353"/>
    </source>
</evidence>
<evidence type="ECO:0000256" key="4">
    <source>
        <dbReference type="ARBA" id="ARBA00011738"/>
    </source>
</evidence>
<dbReference type="GO" id="GO:0046872">
    <property type="term" value="F:metal ion binding"/>
    <property type="evidence" value="ECO:0007669"/>
    <property type="project" value="InterPro"/>
</dbReference>
<dbReference type="InterPro" id="IPR013221">
    <property type="entry name" value="Mur_ligase_cen"/>
</dbReference>
<dbReference type="Pfam" id="PF08245">
    <property type="entry name" value="Mur_ligase_M"/>
    <property type="match status" value="1"/>
</dbReference>
<dbReference type="Pfam" id="PF02875">
    <property type="entry name" value="Mur_ligase_C"/>
    <property type="match status" value="1"/>
</dbReference>
<evidence type="ECO:0000256" key="7">
    <source>
        <dbReference type="ARBA" id="ARBA00022036"/>
    </source>
</evidence>
<dbReference type="RefSeq" id="WP_104409352.1">
    <property type="nucleotide sequence ID" value="NZ_PTIS01000003.1"/>
</dbReference>
<comment type="catalytic activity">
    <reaction evidence="12">
        <text>[L-4-(L-arginin-2-N-yl)aspartate](n)-L-aspartate + L-arginine + ATP = [L-4-(L-arginin-2-N-yl)aspartate](n+1) + ADP + phosphate + H(+)</text>
        <dbReference type="Rhea" id="RHEA:23888"/>
        <dbReference type="Rhea" id="RHEA-COMP:13732"/>
        <dbReference type="Rhea" id="RHEA-COMP:13733"/>
        <dbReference type="ChEBI" id="CHEBI:15378"/>
        <dbReference type="ChEBI" id="CHEBI:30616"/>
        <dbReference type="ChEBI" id="CHEBI:32682"/>
        <dbReference type="ChEBI" id="CHEBI:43474"/>
        <dbReference type="ChEBI" id="CHEBI:137986"/>
        <dbReference type="ChEBI" id="CHEBI:137990"/>
        <dbReference type="ChEBI" id="CHEBI:456216"/>
        <dbReference type="EC" id="6.3.2.30"/>
    </reaction>
</comment>
<evidence type="ECO:0000256" key="14">
    <source>
        <dbReference type="PROSITE-ProRule" id="PRU00409"/>
    </source>
</evidence>
<dbReference type="InterPro" id="IPR011810">
    <property type="entry name" value="Cya_phycin_syn"/>
</dbReference>
<dbReference type="InterPro" id="IPR044019">
    <property type="entry name" value="Cyanophycin_syn_N"/>
</dbReference>
<dbReference type="PROSITE" id="PS50975">
    <property type="entry name" value="ATP_GRASP"/>
    <property type="match status" value="1"/>
</dbReference>
<dbReference type="EC" id="6.3.2.29" evidence="6"/>
<accession>A0A2S6FZD7</accession>
<comment type="caution">
    <text evidence="16">The sequence shown here is derived from an EMBL/GenBank/DDBJ whole genome shotgun (WGS) entry which is preliminary data.</text>
</comment>
<dbReference type="InterPro" id="IPR036615">
    <property type="entry name" value="Mur_ligase_C_dom_sf"/>
</dbReference>
<sequence>MKIISYRIFEGRNIYSHKKCIRVDLNLEGYKNIPSKNILQFNERLLYLVPELRKHRCGIDEEGGFVKRLEEGTYLAHICEHIIIAIHNTLDMDICYGKAREISGDKYYIIFQYIYPKTAISIVKLALDIINSLIKNKNINMKYRLKNIKGILDLEAIGPSTKALYDAAKEKGIPILELEDSGLYQMGYGRYGKLINATIVDSTKSIGVDIACDKWITKSLLQNQYIPVAKGAIVSNSLGLLFQGKVIGYPVVLKPRFGNQGKGVVLDIKDEKELLEAYNSLKIKFEDIIIEKYAKGKDYRVCMVDNKVVAVSLRKPPYIIGDGKRSIKELVDNLNRDKRRGKDHEKPLTKVKIDENLIRTIGANGYKLKSILALNERLELLKNANLSTGGYAIDCTDIICEENISLCTRISKTIGLDVCGIDICCNDISIPLQKEGIVMEVNAAPGIRMHLYPDEGKKRDVASNIVDMLFENSPTSIPVISITGTNGKTTTTRLVSHTLSLIGYKVGMTTTGGIYIDNNCIETGDTTGFESARTVIMNKEIDIAVLETARGGIIRKGLAYDLADVGVITNIREDHLGLDGVNNIGDLVQVKSLVVEAVKDNGYSVLNADDDQSLNVINKARGNLILFSKDKENKYLKENIKKGGYGVYIYDNAIYVEKGKKIFHIAEVKDIPITLQGNLDYNIENALAAVATLVGLKIDYCMISKGIKSFKSDENNNPGRFNMYEVNGVTVVLDYGHNLDGYKAVVAGLKKMKYSKLIGVIGLPGDRSDECILELGKFSAENFHHIYIKEDKDKRGRKKGEVAKILYKGAISSCKSNKDVEIILEEEKALQKAIDNANNGDLIMAFFEDYICLRDLIKKNQILIEEKLNKTEKVI</sequence>
<dbReference type="GO" id="GO:0071160">
    <property type="term" value="F:cyanophycin synthetase activity (L-aspartate-adding)"/>
    <property type="evidence" value="ECO:0007669"/>
    <property type="project" value="UniProtKB-EC"/>
</dbReference>
<dbReference type="InterPro" id="IPR004101">
    <property type="entry name" value="Mur_ligase_C"/>
</dbReference>
<evidence type="ECO:0000256" key="6">
    <source>
        <dbReference type="ARBA" id="ARBA00013005"/>
    </source>
</evidence>
<dbReference type="PANTHER" id="PTHR23135">
    <property type="entry name" value="MUR LIGASE FAMILY MEMBER"/>
    <property type="match status" value="1"/>
</dbReference>
<dbReference type="EMBL" id="PTIS01000003">
    <property type="protein sequence ID" value="PPK48924.1"/>
    <property type="molecule type" value="Genomic_DNA"/>
</dbReference>
<evidence type="ECO:0000259" key="15">
    <source>
        <dbReference type="PROSITE" id="PS50975"/>
    </source>
</evidence>
<feature type="domain" description="ATP-grasp" evidence="15">
    <location>
        <begin position="218"/>
        <end position="470"/>
    </location>
</feature>
<comment type="similarity">
    <text evidence="3">In the C-terminal section; belongs to the MurCDEF family.</text>
</comment>
<reference evidence="16 17" key="1">
    <citation type="submission" date="2018-02" db="EMBL/GenBank/DDBJ databases">
        <title>Genomic Encyclopedia of Archaeal and Bacterial Type Strains, Phase II (KMG-II): from individual species to whole genera.</title>
        <authorList>
            <person name="Goeker M."/>
        </authorList>
    </citation>
    <scope>NUCLEOTIDE SEQUENCE [LARGE SCALE GENOMIC DNA]</scope>
    <source>
        <strain evidence="16 17">DSM 15099</strain>
    </source>
</reference>
<dbReference type="Proteomes" id="UP000239863">
    <property type="component" value="Unassembled WGS sequence"/>
</dbReference>
<gene>
    <name evidence="16" type="ORF">BD821_10344</name>
</gene>
<evidence type="ECO:0000313" key="16">
    <source>
        <dbReference type="EMBL" id="PPK48924.1"/>
    </source>
</evidence>
<keyword evidence="8" id="KW-0436">Ligase</keyword>
<dbReference type="NCBIfam" id="TIGR02068">
    <property type="entry name" value="cya_phycin_syn"/>
    <property type="match status" value="1"/>
</dbReference>
<dbReference type="AlphaFoldDB" id="A0A2S6FZD7"/>
<dbReference type="Pfam" id="PF08443">
    <property type="entry name" value="RimK"/>
    <property type="match status" value="2"/>
</dbReference>
<dbReference type="Pfam" id="PF18921">
    <property type="entry name" value="Cyanophycin_syn"/>
    <property type="match status" value="1"/>
</dbReference>
<dbReference type="Gene3D" id="3.90.190.20">
    <property type="entry name" value="Mur ligase, C-terminal domain"/>
    <property type="match status" value="1"/>
</dbReference>
<evidence type="ECO:0000256" key="9">
    <source>
        <dbReference type="ARBA" id="ARBA00022741"/>
    </source>
</evidence>
<dbReference type="GO" id="GO:0071161">
    <property type="term" value="F:cyanophycin synthetase activity (L-arginine-adding)"/>
    <property type="evidence" value="ECO:0007669"/>
    <property type="project" value="UniProtKB-EC"/>
</dbReference>
<evidence type="ECO:0000256" key="3">
    <source>
        <dbReference type="ARBA" id="ARBA00009060"/>
    </source>
</evidence>
<dbReference type="InterPro" id="IPR013651">
    <property type="entry name" value="ATP-grasp_RimK-type"/>
</dbReference>
<dbReference type="STRING" id="37659.GCA_000703125_01974"/>
<evidence type="ECO:0000256" key="13">
    <source>
        <dbReference type="ARBA" id="ARBA00048425"/>
    </source>
</evidence>
<organism evidence="16 17">
    <name type="scientific">Clostridium algidicarnis DSM 15099</name>
    <dbReference type="NCBI Taxonomy" id="1121295"/>
    <lineage>
        <taxon>Bacteria</taxon>
        <taxon>Bacillati</taxon>
        <taxon>Bacillota</taxon>
        <taxon>Clostridia</taxon>
        <taxon>Eubacteriales</taxon>
        <taxon>Clostridiaceae</taxon>
        <taxon>Clostridium</taxon>
    </lineage>
</organism>
<evidence type="ECO:0000256" key="12">
    <source>
        <dbReference type="ARBA" id="ARBA00048094"/>
    </source>
</evidence>
<dbReference type="SUPFAM" id="SSF53244">
    <property type="entry name" value="MurD-like peptide ligases, peptide-binding domain"/>
    <property type="match status" value="1"/>
</dbReference>
<evidence type="ECO:0000256" key="2">
    <source>
        <dbReference type="ARBA" id="ARBA00004752"/>
    </source>
</evidence>
<dbReference type="InterPro" id="IPR011761">
    <property type="entry name" value="ATP-grasp"/>
</dbReference>